<evidence type="ECO:0000256" key="1">
    <source>
        <dbReference type="ARBA" id="ARBA00004196"/>
    </source>
</evidence>
<dbReference type="EMBL" id="LR590463">
    <property type="protein sequence ID" value="VTP63144.1"/>
    <property type="molecule type" value="Genomic_DNA"/>
</dbReference>
<protein>
    <submittedName>
        <fullName evidence="11">Cytochrome c551 peroxidase</fullName>
        <ecNumber evidence="11">1.11.1.5</ecNumber>
    </submittedName>
</protein>
<feature type="domain" description="Cytochrome c" evidence="10">
    <location>
        <begin position="179"/>
        <end position="311"/>
    </location>
</feature>
<dbReference type="PROSITE" id="PS51007">
    <property type="entry name" value="CYTC"/>
    <property type="match status" value="2"/>
</dbReference>
<dbReference type="PANTHER" id="PTHR30600">
    <property type="entry name" value="CYTOCHROME C PEROXIDASE-RELATED"/>
    <property type="match status" value="1"/>
</dbReference>
<evidence type="ECO:0000313" key="11">
    <source>
        <dbReference type="EMBL" id="VTP63144.1"/>
    </source>
</evidence>
<keyword evidence="2" id="KW-0813">Transport</keyword>
<dbReference type="Gene3D" id="1.10.760.10">
    <property type="entry name" value="Cytochrome c-like domain"/>
    <property type="match status" value="2"/>
</dbReference>
<evidence type="ECO:0000256" key="6">
    <source>
        <dbReference type="ARBA" id="ARBA00022982"/>
    </source>
</evidence>
<evidence type="ECO:0000256" key="7">
    <source>
        <dbReference type="ARBA" id="ARBA00023002"/>
    </source>
</evidence>
<keyword evidence="7 11" id="KW-0560">Oxidoreductase</keyword>
<dbReference type="GO" id="GO:0046872">
    <property type="term" value="F:metal ion binding"/>
    <property type="evidence" value="ECO:0007669"/>
    <property type="project" value="UniProtKB-KW"/>
</dbReference>
<proteinExistence type="predicted"/>
<dbReference type="AlphaFoldDB" id="A0A4U9HH49"/>
<dbReference type="Proteomes" id="UP000307968">
    <property type="component" value="Chromosome"/>
</dbReference>
<evidence type="ECO:0000259" key="10">
    <source>
        <dbReference type="PROSITE" id="PS51007"/>
    </source>
</evidence>
<dbReference type="GO" id="GO:0004130">
    <property type="term" value="F:cytochrome-c peroxidase activity"/>
    <property type="evidence" value="ECO:0007669"/>
    <property type="project" value="UniProtKB-EC"/>
</dbReference>
<dbReference type="GO" id="GO:0009055">
    <property type="term" value="F:electron transfer activity"/>
    <property type="evidence" value="ECO:0007669"/>
    <property type="project" value="InterPro"/>
</dbReference>
<dbReference type="InterPro" id="IPR036909">
    <property type="entry name" value="Cyt_c-like_dom_sf"/>
</dbReference>
<dbReference type="FunFam" id="1.10.760.10:FF:000004">
    <property type="entry name" value="Cytochrome c peroxidase"/>
    <property type="match status" value="1"/>
</dbReference>
<dbReference type="SMART" id="SM01235">
    <property type="entry name" value="Haem_bd"/>
    <property type="match status" value="1"/>
</dbReference>
<feature type="domain" description="Cytochrome c" evidence="10">
    <location>
        <begin position="331"/>
        <end position="450"/>
    </location>
</feature>
<keyword evidence="6" id="KW-0249">Electron transport</keyword>
<dbReference type="Pfam" id="PF14376">
    <property type="entry name" value="Haem_bd"/>
    <property type="match status" value="1"/>
</dbReference>
<dbReference type="EC" id="1.11.1.5" evidence="11"/>
<gene>
    <name evidence="11" type="primary">ccp</name>
    <name evidence="11" type="ORF">NCTC12971_02993</name>
</gene>
<accession>A0A4U9HH49</accession>
<dbReference type="SUPFAM" id="SSF46626">
    <property type="entry name" value="Cytochrome c"/>
    <property type="match status" value="2"/>
</dbReference>
<reference evidence="11 12" key="1">
    <citation type="submission" date="2019-05" db="EMBL/GenBank/DDBJ databases">
        <authorList>
            <consortium name="Pathogen Informatics"/>
        </authorList>
    </citation>
    <scope>NUCLEOTIDE SEQUENCE [LARGE SCALE GENOMIC DNA]</scope>
    <source>
        <strain evidence="11 12">NCTC12971</strain>
    </source>
</reference>
<dbReference type="InterPro" id="IPR051395">
    <property type="entry name" value="Cytochrome_c_Peroxidase/MauG"/>
</dbReference>
<sequence length="461" mass="50965">MEREQDEKNYFGVCDPGDRGYLGIVGYIYHYDQQRQPATADSDINAILTKHGCDYCHTQSAELPFYASLPVAKQLMQYDIKTGSRHFDLNPTLNALRQDGAVPEVDLAKMEAVLQSGEMPPLRYKAVHWSGELGDADRQTLLNWIRAQRERFYTRPGTPEALRGQALQPLPESLPTDAQKVALGFRLFHDPRLSADNSISCAHCHQLGAGGVDGRVTSLGVNDQHGPINAPTVFNAALNFSQFWDGRAADLQQQAGGPPLNPIEMASTSWEQIIGKLDQDARLKADFQRVYADGFSGDNITDAIAEFEKTLLTPDSPFDRYLKGDDSALTAQQKRGYQLFRDNKCGTCHTGENLGGQSYEVMGLKADYFADRGNLTEADNGRYNVTKNEADRHRFKTPSLRNVALTAPYFHDGSVTSLHQAVKDMLKYQVGVTLPDSDVDDLVALLDGMTGKYQPSAPPAN</sequence>
<evidence type="ECO:0000256" key="9">
    <source>
        <dbReference type="PROSITE-ProRule" id="PRU00433"/>
    </source>
</evidence>
<evidence type="ECO:0000256" key="4">
    <source>
        <dbReference type="ARBA" id="ARBA00022617"/>
    </source>
</evidence>
<keyword evidence="8 9" id="KW-0408">Iron</keyword>
<dbReference type="GO" id="GO:0030313">
    <property type="term" value="C:cell envelope"/>
    <property type="evidence" value="ECO:0007669"/>
    <property type="project" value="UniProtKB-SubCell"/>
</dbReference>
<comment type="subcellular location">
    <subcellularLocation>
        <location evidence="1">Cell envelope</location>
    </subcellularLocation>
</comment>
<dbReference type="Pfam" id="PF03150">
    <property type="entry name" value="CCP_MauG"/>
    <property type="match status" value="1"/>
</dbReference>
<dbReference type="FunFam" id="1.10.760.10:FF:000007">
    <property type="entry name" value="Cytochrome c peroxidase"/>
    <property type="match status" value="1"/>
</dbReference>
<name>A0A4U9HH49_SERRU</name>
<evidence type="ECO:0000256" key="8">
    <source>
        <dbReference type="ARBA" id="ARBA00023004"/>
    </source>
</evidence>
<dbReference type="InterPro" id="IPR009056">
    <property type="entry name" value="Cyt_c-like_dom"/>
</dbReference>
<dbReference type="PANTHER" id="PTHR30600:SF7">
    <property type="entry name" value="CYTOCHROME C PEROXIDASE-RELATED"/>
    <property type="match status" value="1"/>
</dbReference>
<organism evidence="11 12">
    <name type="scientific">Serratia rubidaea</name>
    <name type="common">Serratia marinorubra</name>
    <dbReference type="NCBI Taxonomy" id="61652"/>
    <lineage>
        <taxon>Bacteria</taxon>
        <taxon>Pseudomonadati</taxon>
        <taxon>Pseudomonadota</taxon>
        <taxon>Gammaproteobacteria</taxon>
        <taxon>Enterobacterales</taxon>
        <taxon>Yersiniaceae</taxon>
        <taxon>Serratia</taxon>
    </lineage>
</organism>
<evidence type="ECO:0000256" key="3">
    <source>
        <dbReference type="ARBA" id="ARBA00022559"/>
    </source>
</evidence>
<keyword evidence="3 11" id="KW-0575">Peroxidase</keyword>
<dbReference type="InterPro" id="IPR004852">
    <property type="entry name" value="Di-haem_cyt_c_peroxidsae"/>
</dbReference>
<dbReference type="InterPro" id="IPR025992">
    <property type="entry name" value="Haem-bd"/>
</dbReference>
<keyword evidence="5 9" id="KW-0479">Metal-binding</keyword>
<keyword evidence="4 9" id="KW-0349">Heme</keyword>
<dbReference type="GO" id="GO:0020037">
    <property type="term" value="F:heme binding"/>
    <property type="evidence" value="ECO:0007669"/>
    <property type="project" value="InterPro"/>
</dbReference>
<evidence type="ECO:0000256" key="5">
    <source>
        <dbReference type="ARBA" id="ARBA00022723"/>
    </source>
</evidence>
<evidence type="ECO:0000313" key="12">
    <source>
        <dbReference type="Proteomes" id="UP000307968"/>
    </source>
</evidence>
<evidence type="ECO:0000256" key="2">
    <source>
        <dbReference type="ARBA" id="ARBA00022448"/>
    </source>
</evidence>